<evidence type="ECO:0000313" key="3">
    <source>
        <dbReference type="EMBL" id="KAF2179889.1"/>
    </source>
</evidence>
<feature type="domain" description="Telomeric single stranded DNA binding POT1/Cdc13" evidence="2">
    <location>
        <begin position="1569"/>
        <end position="1716"/>
    </location>
</feature>
<evidence type="ECO:0000313" key="4">
    <source>
        <dbReference type="Proteomes" id="UP000800200"/>
    </source>
</evidence>
<feature type="region of interest" description="Disordered" evidence="1">
    <location>
        <begin position="688"/>
        <end position="868"/>
    </location>
</feature>
<dbReference type="InterPro" id="IPR011564">
    <property type="entry name" value="Telomer_end-bd_POT1/Cdc13"/>
</dbReference>
<gene>
    <name evidence="3" type="ORF">K469DRAFT_797835</name>
</gene>
<sequence>MERIPIAELTPELPSLESKQFKAVVTLLWPYSSSTRQCALLLAEPDFRLRRKKGQVRVRFSGPSAKALATTGIGIGDEVTLGLCGAQFVQEDREVRTPGKSIDWELSFTQRLVVEISQDGDGIANLDVDDPAPIPCPESPVRRPPVATPFKGPAPTPSVAQQWFSPAFIKRALSDGSFFEAGYDPLAQDLEYDDEGHKKKRRRKSYKDWGVWTYSVRTPSPEKGDVESMEEDYSEMEASPTRPPLLPTPISPPKPYVHSVAAQSLGKIEKADFGGVQLVGSVGVIVENDHVVQESPDHRVVLEQSHETGDDDVRDQDYYDLYAGPDEFPPQTILPEFAGDTEPNTEEEDAEIAQQETSLLSATEVDSEQGARDEDLEHDGPGEIEETSDIGVLQPARPEVVVLSSTEENSFAELVENGEGDINPDLRLEERLRERSGTHEAAIVLDEVPEIVMPPPNLPVLQTDFASTATPGLLTPIGKEPPSPVIKPLDSSTLPMPSPFPGERDRNITSYLDHPGLGENVIQPDLTPAEVQEPSSEASYIVESSFYSSVSSANAPAFHPTHESAFTDVRFTFGMDGSAFSRLKAQPEFSVHGDLKMKDETEELKEEQILQDTGLHLDPELRIDLSHHAHTFLSQDAALQAEISHQQELENLNDSRLEGVYPAIEEAPELKTDTKTAPAKDNVLSDVAHPRIGEPDVIAISSDTESDTSEDEGKPEPAEENEDFSGMIVEDDQQTKSDQGDIPQIAFQDESDFEGDTEEDPDLYWERVEKAERREATSFADKEGRIETDPSGTTTEEVEAEVPEAQPPSGTQRSEAVTEIIDLGSGSEADSDEEGQMNNNLTGMVDDNETQDFTPRAAGVTGLPDHGEVPIHVPNAADPVDERGVHVSALSAADLVDDQNVPHGLRADDLVGVEEADDQAEGFNLQPDEDLAIDIKAEAIDYDQLVSFGDEIPQIAVDDQDEAISDAPSVQDTAQETLETAEQYPEVKMESIEEDAPFHRPIADESQMRDVDDESVAGPSAELLIAVPEEGHKMGELQFKAVSATGPARNTRSKTKASMSPMKDATPTSSRQPKTQTRALRASRTRSTISPVKTRAQSTLSPKNDVPTASPYGLRSRSKNLSPTKSATQSVTVPEIESPRKAKVEQRSSLMSSPLKSSFTGLDPSHFEPIEFPDTSFGPSQELGTSQGKFANVSFIRDSEEGSLHSEHSISTVQYSDDYDGFGTQTHNSFSDPQEPTTQIEVTNSLYPELPPSDPQMSGDLAQPSPQIPELRKSETQRRPSYSSTIQNPLRSPIKPQSAKAGMYSSPQRARRAVYDLSPDPPVAMSSPKEGFLGEATPKGQHLTEEAAYPELPADKDIIEIPGSPPKAVEIDERVPSSSPVNPELEARLIAVSQHHHISSSPSTELEPEEVSVSANRQTPMNSNMPITPDATQLEFADSQPTFPTAQVEQSLPLTPQLTQNTSVGLLQDSFKADVEMEEVVHEPLIKQSPLHKLPEASTNVSPLADTPRRNITATNVASRSVSSSIHSEDLSDSDDEVGLVNGAISAPPSVGLTTPLSYYTPLKGLSFFLNRSSSQHFGSSNPDILALVVEGTTPSKKVDKGPKHYTTTLKITDLSSFPSFTTVQVFRPFASALPVAEKGDVVLLRSFQVKSLNRKCMLISGEESAWVVWRYGKPLWGAKRGEFGEMKAREECRGPQVERGEGEWREAVRVRGWYVGEVKRKLVDMESVVGEEKKGKEGVDALNGLDGHGDL</sequence>
<reference evidence="3" key="1">
    <citation type="journal article" date="2020" name="Stud. Mycol.">
        <title>101 Dothideomycetes genomes: a test case for predicting lifestyles and emergence of pathogens.</title>
        <authorList>
            <person name="Haridas S."/>
            <person name="Albert R."/>
            <person name="Binder M."/>
            <person name="Bloem J."/>
            <person name="Labutti K."/>
            <person name="Salamov A."/>
            <person name="Andreopoulos B."/>
            <person name="Baker S."/>
            <person name="Barry K."/>
            <person name="Bills G."/>
            <person name="Bluhm B."/>
            <person name="Cannon C."/>
            <person name="Castanera R."/>
            <person name="Culley D."/>
            <person name="Daum C."/>
            <person name="Ezra D."/>
            <person name="Gonzalez J."/>
            <person name="Henrissat B."/>
            <person name="Kuo A."/>
            <person name="Liang C."/>
            <person name="Lipzen A."/>
            <person name="Lutzoni F."/>
            <person name="Magnuson J."/>
            <person name="Mondo S."/>
            <person name="Nolan M."/>
            <person name="Ohm R."/>
            <person name="Pangilinan J."/>
            <person name="Park H.-J."/>
            <person name="Ramirez L."/>
            <person name="Alfaro M."/>
            <person name="Sun H."/>
            <person name="Tritt A."/>
            <person name="Yoshinaga Y."/>
            <person name="Zwiers L.-H."/>
            <person name="Turgeon B."/>
            <person name="Goodwin S."/>
            <person name="Spatafora J."/>
            <person name="Crous P."/>
            <person name="Grigoriev I."/>
        </authorList>
    </citation>
    <scope>NUCLEOTIDE SEQUENCE</scope>
    <source>
        <strain evidence="3">CBS 207.26</strain>
    </source>
</reference>
<feature type="compositionally biased region" description="Polar residues" evidence="1">
    <location>
        <begin position="1223"/>
        <end position="1246"/>
    </location>
</feature>
<dbReference type="SMART" id="SM00976">
    <property type="entry name" value="Telo_bind"/>
    <property type="match status" value="1"/>
</dbReference>
<feature type="compositionally biased region" description="Polar residues" evidence="1">
    <location>
        <begin position="1089"/>
        <end position="1102"/>
    </location>
</feature>
<feature type="region of interest" description="Disordered" evidence="1">
    <location>
        <begin position="325"/>
        <end position="388"/>
    </location>
</feature>
<feature type="compositionally biased region" description="Basic and acidic residues" evidence="1">
    <location>
        <begin position="1137"/>
        <end position="1146"/>
    </location>
</feature>
<feature type="compositionally biased region" description="Polar residues" evidence="1">
    <location>
        <begin position="1279"/>
        <end position="1290"/>
    </location>
</feature>
<keyword evidence="4" id="KW-1185">Reference proteome</keyword>
<dbReference type="Gene3D" id="2.40.50.140">
    <property type="entry name" value="Nucleic acid-binding proteins"/>
    <property type="match status" value="1"/>
</dbReference>
<dbReference type="SUPFAM" id="SSF50249">
    <property type="entry name" value="Nucleic acid-binding proteins"/>
    <property type="match status" value="1"/>
</dbReference>
<dbReference type="GO" id="GO:0003677">
    <property type="term" value="F:DNA binding"/>
    <property type="evidence" value="ECO:0007669"/>
    <property type="project" value="InterPro"/>
</dbReference>
<dbReference type="EMBL" id="ML994662">
    <property type="protein sequence ID" value="KAF2179889.1"/>
    <property type="molecule type" value="Genomic_DNA"/>
</dbReference>
<feature type="compositionally biased region" description="Polar residues" evidence="1">
    <location>
        <begin position="1119"/>
        <end position="1132"/>
    </location>
</feature>
<feature type="region of interest" description="Disordered" evidence="1">
    <location>
        <begin position="1215"/>
        <end position="1311"/>
    </location>
</feature>
<dbReference type="InterPro" id="IPR012340">
    <property type="entry name" value="NA-bd_OB-fold"/>
</dbReference>
<name>A0A6A6DNR5_9PEZI</name>
<accession>A0A6A6DNR5</accession>
<feature type="compositionally biased region" description="Acidic residues" evidence="1">
    <location>
        <begin position="749"/>
        <end position="763"/>
    </location>
</feature>
<proteinExistence type="predicted"/>
<protein>
    <recommendedName>
        <fullName evidence="2">Telomeric single stranded DNA binding POT1/Cdc13 domain-containing protein</fullName>
    </recommendedName>
</protein>
<dbReference type="Proteomes" id="UP000800200">
    <property type="component" value="Unassembled WGS sequence"/>
</dbReference>
<feature type="compositionally biased region" description="Low complexity" evidence="1">
    <location>
        <begin position="1075"/>
        <end position="1088"/>
    </location>
</feature>
<evidence type="ECO:0000259" key="2">
    <source>
        <dbReference type="SMART" id="SM00976"/>
    </source>
</evidence>
<feature type="compositionally biased region" description="Basic and acidic residues" evidence="1">
    <location>
        <begin position="369"/>
        <end position="381"/>
    </location>
</feature>
<feature type="region of interest" description="Disordered" evidence="1">
    <location>
        <begin position="1040"/>
        <end position="1164"/>
    </location>
</feature>
<dbReference type="GO" id="GO:0000723">
    <property type="term" value="P:telomere maintenance"/>
    <property type="evidence" value="ECO:0007669"/>
    <property type="project" value="InterPro"/>
</dbReference>
<feature type="compositionally biased region" description="Low complexity" evidence="1">
    <location>
        <begin position="1148"/>
        <end position="1158"/>
    </location>
</feature>
<evidence type="ECO:0000256" key="1">
    <source>
        <dbReference type="SAM" id="MobiDB-lite"/>
    </source>
</evidence>
<dbReference type="Pfam" id="PF02765">
    <property type="entry name" value="POT1"/>
    <property type="match status" value="1"/>
</dbReference>
<organism evidence="3 4">
    <name type="scientific">Zopfia rhizophila CBS 207.26</name>
    <dbReference type="NCBI Taxonomy" id="1314779"/>
    <lineage>
        <taxon>Eukaryota</taxon>
        <taxon>Fungi</taxon>
        <taxon>Dikarya</taxon>
        <taxon>Ascomycota</taxon>
        <taxon>Pezizomycotina</taxon>
        <taxon>Dothideomycetes</taxon>
        <taxon>Dothideomycetes incertae sedis</taxon>
        <taxon>Zopfiaceae</taxon>
        <taxon>Zopfia</taxon>
    </lineage>
</organism>
<dbReference type="GO" id="GO:0000781">
    <property type="term" value="C:chromosome, telomeric region"/>
    <property type="evidence" value="ECO:0007669"/>
    <property type="project" value="InterPro"/>
</dbReference>
<dbReference type="OrthoDB" id="5363079at2759"/>
<feature type="compositionally biased region" description="Basic and acidic residues" evidence="1">
    <location>
        <begin position="764"/>
        <end position="788"/>
    </location>
</feature>